<evidence type="ECO:0000256" key="9">
    <source>
        <dbReference type="SAM" id="MobiDB-lite"/>
    </source>
</evidence>
<dbReference type="InterPro" id="IPR032372">
    <property type="entry name" value="Blm10_N"/>
</dbReference>
<dbReference type="GO" id="GO:0006281">
    <property type="term" value="P:DNA repair"/>
    <property type="evidence" value="ECO:0007669"/>
    <property type="project" value="UniProtKB-KW"/>
</dbReference>
<reference evidence="14 15" key="1">
    <citation type="journal article" date="2023" name="Elife">
        <title>Identification of key yeast species and microbe-microbe interactions impacting larval growth of Drosophila in the wild.</title>
        <authorList>
            <person name="Mure A."/>
            <person name="Sugiura Y."/>
            <person name="Maeda R."/>
            <person name="Honda K."/>
            <person name="Sakurai N."/>
            <person name="Takahashi Y."/>
            <person name="Watada M."/>
            <person name="Katoh T."/>
            <person name="Gotoh A."/>
            <person name="Gotoh Y."/>
            <person name="Taniguchi I."/>
            <person name="Nakamura K."/>
            <person name="Hayashi T."/>
            <person name="Katayama T."/>
            <person name="Uemura T."/>
            <person name="Hattori Y."/>
        </authorList>
    </citation>
    <scope>NUCLEOTIDE SEQUENCE [LARGE SCALE GENOMIC DNA]</scope>
    <source>
        <strain evidence="14 15">SC-9</strain>
    </source>
</reference>
<evidence type="ECO:0000256" key="7">
    <source>
        <dbReference type="ARBA" id="ARBA00023204"/>
    </source>
</evidence>
<dbReference type="RefSeq" id="XP_064849763.1">
    <property type="nucleotide sequence ID" value="XM_064993691.1"/>
</dbReference>
<proteinExistence type="inferred from homology"/>
<sequence>MSAPNNRMGNPNLRAPTPVRPSPIKLSNSGANLARNVFYSSLSSSIATSRSATPLTPQPNPVEQTRLEYYNLDVPNTTKLDELYDPQSRFFGRVKPRTLELQEALPYETELPLDQSRYLSHIISHLYAAIKSLDINGVISVSPKDLEKVRSAVLKKMTNGNDSSDDNIIGHDSEYEDHQDDDDDDDDDDEEDDDDDDDVDEQESDEEEEELGEDIEDDMSGVVSGGINSASTSSSHPDSSIVVSVRHWTKELYTWIKMKNDMPFDLRISLSKVYYNLCLVAGQGFSISVFVKMFALLTKYEPDVLKKRGLNLDYRPLFKLLDVYFPHAHTVEGSVVPQKKHLVKLGMYSNYFFSDEDFDEIFNLVGSRFSLNTASLALTSMCCLLPLSNPRLVDVTPSLFHIWTIVTNVKGMDSPITETMGTGFARILSEHVNDPDVLCKFGKYGFLNADQLLFVFSKLLNSFDIQSRKFGSSASSHSYAGYANIIVFSMNGELALEPDGGVFFHLETLLNSMETYLHPSNTGVWSVTCTKFIQLLIYLFRKRHILESDPDEHLYNLPEQNKLSPFCVKRFVKILLPKVMLGIQSKSTAVVNINCEALNMLCSLAPELVLNVILLDIYESLQTVITNHRLTVVLKILTRISKYFLTQKIFRCHVTRILGLLLPGIDSNDLDKTFLTLNVISSFASFLPFYDLSRQCEDDDVLVDSGLAFEATQSHLAFLEEKVYNNMKIEDEDQEFFQLDDEYEKKVLISSSTLFEDFLSMFTYKVFTLLENLSDQSNVQSNSELNLETSLPRTFLLLFESMADDYFCSIATKFLNFINENLHYDSIDLTAQIIGSIVKHDPKGQTPQFMELVLDKINDELENGSAGKVRSTEILHRDKPLYCLLTLLGEIVRYAGSNVLSYSYRLSNLSRLLLREVKGPIIFPATFFVTQLLKSLTTIRLEEQRLVSPSYVEKNGITETCWGGFYDRPERFNAENLKFGWHIPNKKEVEFAVHFFSEHVQECFTNLDKLMRDANKRGMDTDSKATEEDDITEEVEQTDNSSPDLLDFTDNFRKNLFYLSHSTSGIAYLLDPAYEDITKATTGNHKLNAQLLDKRLRSLNFSQRSLNITGNAGNPSATAGDDHSAINTDVANTEATTPCLYSNSDQNAEKSHDLGPKEPFIESDESIALSRADSGVNLANMVPIDMSRESSENNVDMLSLSGVRSPELDNDVTNPAITSRAQKIYTCSYFFGNTKEERHKNDLYRRVHALYRRIGEKLHDVCMFLLQYYPNDVKLFKVFLHTVETWFCDYGAENSLKSFDDNHISYKYMRSIQGSFCIRKPFTRITIGARVERYHRQRMLMHASSRFQSKLDETLLGDLIKLSLSLYSSISASAQLTLKAVMKKSIGSYALLINTVFENLSNVLLDNDYKRIKSALNVFSVTKLKNRISSDYKNLVKYVKFLLRCMEVDDEKTSSIAKLLYGKLAKNIKVPSTICIFNEDSMDVIRPADSLVDIDIKLLKTAKENKRATSIHFLRQLQKLILGEESKSDKSWQVSLINIELLVRLQSSFSMNTNSEIFELFMNSAAKSHPSICHMGIYGALKSFTKIMKLSNCSYDLKKLLDPWCYSDRFEIISTDSKSNGNFTDKFFNELQKTEDADYYFDTKIFRGWLFWGKDMVVAKNQKEQVLKFNNNDKKLFSGVDSHITKEWFRSIVKLIIEDNEEGSRFQGNNIQFMNMLIVLIYNKYLTNITIEDMITVLGESYVHDEKSTHIITCEALCSFLLAAKYTPAAKDLRVQEYVIKTIATCFRDLSPDTKSIWKIFSFWIVSYTDTRRYDSLVNEIFNYETALTESSPFKQATRLSCLKVYLTSVTWKYRDADKLIESMLQLMFHPYQTVRDQVAATITVALYCGFNESYPDCDSFVKANSLYGSLGLIPFQISENVILNLRQAFAAVESFRNKINEGDNAQETLKTPYIYGARTLIVLITSMFRTNACVGFVDLIPELISPFLLNLEHMRDVCKLANISPSSVYLILARIPFRIENIKTIVDLILHNGGVVDPSWHQRLTLLSFTEIFYFRQLLLLNSDQRKALFSYVSELLFNRNLEVREAASKALSGMVHCSPTKEREDMIHYYIGEYAKILQKYKKLSRKQKKTQKKFSQADSVTLHGASLGLGALISAFPYLSPPPSWFPDVLGLLANNSYGISGVVDKTSKGILSNFKKTRQDTWHIDSKVFTEEQLEDLEGVLRESYFV</sequence>
<evidence type="ECO:0000256" key="8">
    <source>
        <dbReference type="ARBA" id="ARBA00023242"/>
    </source>
</evidence>
<evidence type="ECO:0000259" key="10">
    <source>
        <dbReference type="Pfam" id="PF11919"/>
    </source>
</evidence>
<evidence type="ECO:0000256" key="3">
    <source>
        <dbReference type="ARBA" id="ARBA00005739"/>
    </source>
</evidence>
<dbReference type="EMBL" id="BTFZ01000001">
    <property type="protein sequence ID" value="GMM32763.1"/>
    <property type="molecule type" value="Genomic_DNA"/>
</dbReference>
<feature type="domain" description="Proteasome activator complex subunit 4 C-terminal" evidence="10">
    <location>
        <begin position="2143"/>
        <end position="2231"/>
    </location>
</feature>
<feature type="domain" description="Proteasome activator Blm10 middle HEAT repeats region" evidence="11">
    <location>
        <begin position="506"/>
        <end position="1070"/>
    </location>
</feature>
<feature type="domain" description="Proteasome activator Blm10 N-terminal" evidence="12">
    <location>
        <begin position="63"/>
        <end position="137"/>
    </location>
</feature>
<dbReference type="GO" id="GO:0070628">
    <property type="term" value="F:proteasome binding"/>
    <property type="evidence" value="ECO:0007669"/>
    <property type="project" value="InterPro"/>
</dbReference>
<dbReference type="Proteomes" id="UP001360560">
    <property type="component" value="Unassembled WGS sequence"/>
</dbReference>
<dbReference type="GeneID" id="90070742"/>
<evidence type="ECO:0000256" key="1">
    <source>
        <dbReference type="ARBA" id="ARBA00004123"/>
    </source>
</evidence>
<comment type="subcellular location">
    <subcellularLocation>
        <location evidence="2">Cytoplasm</location>
    </subcellularLocation>
    <subcellularLocation>
        <location evidence="1">Nucleus</location>
    </subcellularLocation>
</comment>
<dbReference type="GO" id="GO:0005634">
    <property type="term" value="C:nucleus"/>
    <property type="evidence" value="ECO:0007669"/>
    <property type="project" value="UniProtKB-SubCell"/>
</dbReference>
<dbReference type="Pfam" id="PF23096">
    <property type="entry name" value="HEAT_PSME4"/>
    <property type="match status" value="1"/>
</dbReference>
<dbReference type="GO" id="GO:0016504">
    <property type="term" value="F:peptidase activator activity"/>
    <property type="evidence" value="ECO:0007669"/>
    <property type="project" value="InterPro"/>
</dbReference>
<name>A0AAV5QD99_9ASCO</name>
<feature type="compositionally biased region" description="Acidic residues" evidence="9">
    <location>
        <begin position="174"/>
        <end position="219"/>
    </location>
</feature>
<dbReference type="InterPro" id="IPR055455">
    <property type="entry name" value="HEAT_PSME4"/>
</dbReference>
<comment type="caution">
    <text evidence="14">The sequence shown here is derived from an EMBL/GenBank/DDBJ whole genome shotgun (WGS) entry which is preliminary data.</text>
</comment>
<keyword evidence="7" id="KW-0234">DNA repair</keyword>
<evidence type="ECO:0000313" key="14">
    <source>
        <dbReference type="EMBL" id="GMM32763.1"/>
    </source>
</evidence>
<keyword evidence="6" id="KW-0227">DNA damage</keyword>
<evidence type="ECO:0000256" key="4">
    <source>
        <dbReference type="ARBA" id="ARBA00022490"/>
    </source>
</evidence>
<protein>
    <submittedName>
        <fullName evidence="14">Blm10 protein</fullName>
    </submittedName>
</protein>
<evidence type="ECO:0000256" key="2">
    <source>
        <dbReference type="ARBA" id="ARBA00004496"/>
    </source>
</evidence>
<feature type="region of interest" description="Disordered" evidence="9">
    <location>
        <begin position="1138"/>
        <end position="1159"/>
    </location>
</feature>
<evidence type="ECO:0000259" key="13">
    <source>
        <dbReference type="Pfam" id="PF23096"/>
    </source>
</evidence>
<feature type="region of interest" description="Disordered" evidence="9">
    <location>
        <begin position="157"/>
        <end position="238"/>
    </location>
</feature>
<dbReference type="GO" id="GO:0010499">
    <property type="term" value="P:proteasomal ubiquitin-independent protein catabolic process"/>
    <property type="evidence" value="ECO:0007669"/>
    <property type="project" value="TreeGrafter"/>
</dbReference>
<feature type="compositionally biased region" description="Low complexity" evidence="9">
    <location>
        <begin position="225"/>
        <end position="238"/>
    </location>
</feature>
<dbReference type="Pfam" id="PF16507">
    <property type="entry name" value="HEAT_PSME4_mid"/>
    <property type="match status" value="1"/>
</dbReference>
<evidence type="ECO:0000256" key="5">
    <source>
        <dbReference type="ARBA" id="ARBA00022737"/>
    </source>
</evidence>
<evidence type="ECO:0000256" key="6">
    <source>
        <dbReference type="ARBA" id="ARBA00022763"/>
    </source>
</evidence>
<feature type="region of interest" description="Disordered" evidence="9">
    <location>
        <begin position="1018"/>
        <end position="1043"/>
    </location>
</feature>
<feature type="compositionally biased region" description="Basic and acidic residues" evidence="9">
    <location>
        <begin position="1147"/>
        <end position="1159"/>
    </location>
</feature>
<dbReference type="Gene3D" id="1.10.287.2210">
    <property type="match status" value="1"/>
</dbReference>
<dbReference type="GO" id="GO:0005829">
    <property type="term" value="C:cytosol"/>
    <property type="evidence" value="ECO:0007669"/>
    <property type="project" value="TreeGrafter"/>
</dbReference>
<dbReference type="InterPro" id="IPR032430">
    <property type="entry name" value="Blm10_mid"/>
</dbReference>
<feature type="compositionally biased region" description="Acidic residues" evidence="9">
    <location>
        <begin position="1027"/>
        <end position="1037"/>
    </location>
</feature>
<evidence type="ECO:0000313" key="15">
    <source>
        <dbReference type="Proteomes" id="UP001360560"/>
    </source>
</evidence>
<dbReference type="InterPro" id="IPR016024">
    <property type="entry name" value="ARM-type_fold"/>
</dbReference>
<comment type="similarity">
    <text evidence="3">Belongs to the BLM10 family.</text>
</comment>
<feature type="region of interest" description="Disordered" evidence="9">
    <location>
        <begin position="1"/>
        <end position="23"/>
    </location>
</feature>
<evidence type="ECO:0000259" key="11">
    <source>
        <dbReference type="Pfam" id="PF16507"/>
    </source>
</evidence>
<keyword evidence="15" id="KW-1185">Reference proteome</keyword>
<keyword evidence="8" id="KW-0539">Nucleus</keyword>
<gene>
    <name evidence="14" type="ORF">DASC09_000880</name>
</gene>
<keyword evidence="5" id="KW-0677">Repeat</keyword>
<dbReference type="Pfam" id="PF16547">
    <property type="entry name" value="BLM10_N"/>
    <property type="match status" value="1"/>
</dbReference>
<dbReference type="InterPro" id="IPR021843">
    <property type="entry name" value="PSME4_C"/>
</dbReference>
<dbReference type="Pfam" id="PF11919">
    <property type="entry name" value="PSME4_C"/>
    <property type="match status" value="1"/>
</dbReference>
<keyword evidence="4" id="KW-0963">Cytoplasm</keyword>
<dbReference type="InterPro" id="IPR035309">
    <property type="entry name" value="PSME4"/>
</dbReference>
<dbReference type="PANTHER" id="PTHR32170">
    <property type="entry name" value="PROTEASOME ACTIVATOR COMPLEX SUBUNIT 4"/>
    <property type="match status" value="1"/>
</dbReference>
<dbReference type="SUPFAM" id="SSF48371">
    <property type="entry name" value="ARM repeat"/>
    <property type="match status" value="2"/>
</dbReference>
<accession>A0AAV5QD99</accession>
<evidence type="ECO:0000259" key="12">
    <source>
        <dbReference type="Pfam" id="PF16547"/>
    </source>
</evidence>
<organism evidence="14 15">
    <name type="scientific">Saccharomycopsis crataegensis</name>
    <dbReference type="NCBI Taxonomy" id="43959"/>
    <lineage>
        <taxon>Eukaryota</taxon>
        <taxon>Fungi</taxon>
        <taxon>Dikarya</taxon>
        <taxon>Ascomycota</taxon>
        <taxon>Saccharomycotina</taxon>
        <taxon>Saccharomycetes</taxon>
        <taxon>Saccharomycopsidaceae</taxon>
        <taxon>Saccharomycopsis</taxon>
    </lineage>
</organism>
<dbReference type="PANTHER" id="PTHR32170:SF3">
    <property type="entry name" value="PROTEASOME ACTIVATOR COMPLEX SUBUNIT 4"/>
    <property type="match status" value="1"/>
</dbReference>
<feature type="domain" description="Proteasome activator complex subunit 4-like HEAT repeat-like" evidence="13">
    <location>
        <begin position="1646"/>
        <end position="1844"/>
    </location>
</feature>